<proteinExistence type="predicted"/>
<gene>
    <name evidence="2" type="ORF">KRM00_003929</name>
</gene>
<reference evidence="2" key="1">
    <citation type="journal article" date="2018" name="Genome Biol.">
        <title>SKESA: strategic k-mer extension for scrupulous assemblies.</title>
        <authorList>
            <person name="Souvorov A."/>
            <person name="Agarwala R."/>
            <person name="Lipman D.J."/>
        </authorList>
    </citation>
    <scope>NUCLEOTIDE SEQUENCE</scope>
    <source>
        <strain evidence="2">HN1000</strain>
    </source>
</reference>
<sequence length="337" mass="39995">MLRKEIDLDWIRKYPGDLKNAKKQTYGMCIEAVRRNGLYFMDIRLGEVNLSYEELNNICVEAVKENCLMLSVIDKVVKFYRHCKNTSEICIEVIKEAPEIFKEMPFDEINLTQKEMKAIYLEYLKKTECDLSIVENQAIMYLEIVKLNGRFLKYIKNQTEGICLEAVKNYGPALKYVRWNKLSNNRNEKLYECSSNRVKYFHAKLNKIKNKFSSKENEGICLEAVRQNALAIKYVNKQTEPICVEALKQNKHAIMFIKDKKKCLKEFNIRYLEKQGDAREVIAIKENDKWLFTIACQRNITKEEFIYRIYNTNGGFDLKLRINVHRQIYLDFLKQFE</sequence>
<dbReference type="Proteomes" id="UP000878956">
    <property type="component" value="Unassembled WGS sequence"/>
</dbReference>
<protein>
    <recommendedName>
        <fullName evidence="1">DUF4116 domain-containing protein</fullName>
    </recommendedName>
</protein>
<dbReference type="EMBL" id="DAEPXK010000077">
    <property type="protein sequence ID" value="HBH1544380.1"/>
    <property type="molecule type" value="Genomic_DNA"/>
</dbReference>
<name>A0AAN6A7P1_CLODI</name>
<organism evidence="2 3">
    <name type="scientific">Clostridioides difficile</name>
    <name type="common">Peptoclostridium difficile</name>
    <dbReference type="NCBI Taxonomy" id="1496"/>
    <lineage>
        <taxon>Bacteria</taxon>
        <taxon>Bacillati</taxon>
        <taxon>Bacillota</taxon>
        <taxon>Clostridia</taxon>
        <taxon>Peptostreptococcales</taxon>
        <taxon>Peptostreptococcaceae</taxon>
        <taxon>Clostridioides</taxon>
    </lineage>
</organism>
<feature type="domain" description="DUF4116" evidence="1">
    <location>
        <begin position="218"/>
        <end position="259"/>
    </location>
</feature>
<dbReference type="Pfam" id="PF13475">
    <property type="entry name" value="DUF4116"/>
    <property type="match status" value="1"/>
</dbReference>
<reference evidence="2" key="2">
    <citation type="submission" date="2021-06" db="EMBL/GenBank/DDBJ databases">
        <authorList>
            <consortium name="NCBI Pathogen Detection Project"/>
        </authorList>
    </citation>
    <scope>NUCLEOTIDE SEQUENCE</scope>
    <source>
        <strain evidence="2">HN1000</strain>
    </source>
</reference>
<dbReference type="InterPro" id="IPR025197">
    <property type="entry name" value="DUF4116"/>
</dbReference>
<evidence type="ECO:0000259" key="1">
    <source>
        <dbReference type="Pfam" id="PF13475"/>
    </source>
</evidence>
<evidence type="ECO:0000313" key="2">
    <source>
        <dbReference type="EMBL" id="HBH1544380.1"/>
    </source>
</evidence>
<evidence type="ECO:0000313" key="3">
    <source>
        <dbReference type="Proteomes" id="UP000878956"/>
    </source>
</evidence>
<comment type="caution">
    <text evidence="2">The sequence shown here is derived from an EMBL/GenBank/DDBJ whole genome shotgun (WGS) entry which is preliminary data.</text>
</comment>
<accession>A0AAN6A7P1</accession>
<dbReference type="RefSeq" id="WP_009899172.1">
    <property type="nucleotide sequence ID" value="NZ_FUQT01000003.1"/>
</dbReference>
<dbReference type="AlphaFoldDB" id="A0AAN6A7P1"/>